<dbReference type="OrthoDB" id="9797501at2"/>
<accession>A0A5P6VNZ3</accession>
<evidence type="ECO:0000313" key="2">
    <source>
        <dbReference type="Proteomes" id="UP000327030"/>
    </source>
</evidence>
<dbReference type="EMBL" id="CP043028">
    <property type="protein sequence ID" value="QFJ53409.1"/>
    <property type="molecule type" value="Genomic_DNA"/>
</dbReference>
<dbReference type="RefSeq" id="WP_151621952.1">
    <property type="nucleotide sequence ID" value="NZ_CP043028.1"/>
</dbReference>
<proteinExistence type="predicted"/>
<gene>
    <name evidence="1" type="ORF">FXF36_00235</name>
</gene>
<evidence type="ECO:0008006" key="3">
    <source>
        <dbReference type="Google" id="ProtNLM"/>
    </source>
</evidence>
<protein>
    <recommendedName>
        <fullName evidence="3">Resolvase</fullName>
    </recommendedName>
</protein>
<sequence>MFIHQYADSTEDLTTFLEPVGFLQMMESIPKNPLLDGTKSLSAPFSPGIMTTHTIENRRSFRNFEILKNNCGSEDAIAVTSVKALGLNDTDIVNQLDWFISNKKLLIICDMPSTYQYGLSKDVNRAVLATIRQSLVAVNNISLKPSRNNAGRKAIEYPDNWEDLYDQWVSKEISSKEFIEKSGLKKATFYNLLTEYKELLAQQDELDIREA</sequence>
<organism evidence="1 2">
    <name type="scientific">Pseudobutyrivibrio xylanivorans</name>
    <dbReference type="NCBI Taxonomy" id="185007"/>
    <lineage>
        <taxon>Bacteria</taxon>
        <taxon>Bacillati</taxon>
        <taxon>Bacillota</taxon>
        <taxon>Clostridia</taxon>
        <taxon>Lachnospirales</taxon>
        <taxon>Lachnospiraceae</taxon>
        <taxon>Pseudobutyrivibrio</taxon>
    </lineage>
</organism>
<dbReference type="AlphaFoldDB" id="A0A5P6VNZ3"/>
<reference evidence="2" key="1">
    <citation type="submission" date="2019-08" db="EMBL/GenBank/DDBJ databases">
        <title>Complete Genome Sequence of the Polysaccharide-Degrading Rumen Bacterium Pseudobutyrivibrio xylanivorans MA3014.</title>
        <authorList>
            <person name="Palevich N."/>
            <person name="Maclean P.H."/>
            <person name="Kelly W.J."/>
            <person name="Leahy S.C."/>
            <person name="Rakonjac J."/>
            <person name="Attwood G.T."/>
        </authorList>
    </citation>
    <scope>NUCLEOTIDE SEQUENCE [LARGE SCALE GENOMIC DNA]</scope>
    <source>
        <strain evidence="2">MA3014</strain>
    </source>
</reference>
<dbReference type="KEGG" id="pxv:FXF36_00235"/>
<evidence type="ECO:0000313" key="1">
    <source>
        <dbReference type="EMBL" id="QFJ53409.1"/>
    </source>
</evidence>
<dbReference type="Proteomes" id="UP000327030">
    <property type="component" value="Chromosome 1"/>
</dbReference>
<name>A0A5P6VNZ3_PSEXY</name>